<feature type="transmembrane region" description="Helical" evidence="3">
    <location>
        <begin position="95"/>
        <end position="114"/>
    </location>
</feature>
<feature type="compositionally biased region" description="Basic and acidic residues" evidence="2">
    <location>
        <begin position="328"/>
        <end position="341"/>
    </location>
</feature>
<proteinExistence type="inferred from homology"/>
<dbReference type="InterPro" id="IPR037185">
    <property type="entry name" value="EmrE-like"/>
</dbReference>
<keyword evidence="3" id="KW-0812">Transmembrane</keyword>
<feature type="compositionally biased region" description="Low complexity" evidence="2">
    <location>
        <begin position="10"/>
        <end position="24"/>
    </location>
</feature>
<comment type="caution">
    <text evidence="5">The sequence shown here is derived from an EMBL/GenBank/DDBJ whole genome shotgun (WGS) entry which is preliminary data.</text>
</comment>
<dbReference type="InterPro" id="IPR000620">
    <property type="entry name" value="EamA_dom"/>
</dbReference>
<feature type="domain" description="EamA" evidence="4">
    <location>
        <begin position="179"/>
        <end position="313"/>
    </location>
</feature>
<keyword evidence="3" id="KW-0472">Membrane</keyword>
<keyword evidence="6" id="KW-1185">Reference proteome</keyword>
<protein>
    <submittedName>
        <fullName evidence="5">DMT family transporter</fullName>
    </submittedName>
</protein>
<evidence type="ECO:0000313" key="5">
    <source>
        <dbReference type="EMBL" id="MBE2999475.1"/>
    </source>
</evidence>
<feature type="transmembrane region" description="Helical" evidence="3">
    <location>
        <begin position="28"/>
        <end position="49"/>
    </location>
</feature>
<dbReference type="PANTHER" id="PTHR12715">
    <property type="entry name" value="TRANSPORTER, DRUG/METABOLITE EXPORTER FAMILY"/>
    <property type="match status" value="1"/>
</dbReference>
<evidence type="ECO:0000259" key="4">
    <source>
        <dbReference type="Pfam" id="PF00892"/>
    </source>
</evidence>
<dbReference type="InterPro" id="IPR052756">
    <property type="entry name" value="Alkyne_AA_exporter"/>
</dbReference>
<evidence type="ECO:0000256" key="1">
    <source>
        <dbReference type="ARBA" id="ARBA00007362"/>
    </source>
</evidence>
<feature type="transmembrane region" description="Helical" evidence="3">
    <location>
        <begin position="271"/>
        <end position="290"/>
    </location>
</feature>
<dbReference type="SUPFAM" id="SSF103481">
    <property type="entry name" value="Multidrug resistance efflux transporter EmrE"/>
    <property type="match status" value="2"/>
</dbReference>
<feature type="transmembrane region" description="Helical" evidence="3">
    <location>
        <begin position="296"/>
        <end position="314"/>
    </location>
</feature>
<evidence type="ECO:0000256" key="2">
    <source>
        <dbReference type="SAM" id="MobiDB-lite"/>
    </source>
</evidence>
<feature type="transmembrane region" description="Helical" evidence="3">
    <location>
        <begin position="207"/>
        <end position="225"/>
    </location>
</feature>
<feature type="domain" description="EamA" evidence="4">
    <location>
        <begin position="32"/>
        <end position="168"/>
    </location>
</feature>
<organism evidence="5 6">
    <name type="scientific">Nocardiopsis coralli</name>
    <dbReference type="NCBI Taxonomy" id="2772213"/>
    <lineage>
        <taxon>Bacteria</taxon>
        <taxon>Bacillati</taxon>
        <taxon>Actinomycetota</taxon>
        <taxon>Actinomycetes</taxon>
        <taxon>Streptosporangiales</taxon>
        <taxon>Nocardiopsidaceae</taxon>
        <taxon>Nocardiopsis</taxon>
    </lineage>
</organism>
<dbReference type="Pfam" id="PF00892">
    <property type="entry name" value="EamA"/>
    <property type="match status" value="2"/>
</dbReference>
<dbReference type="RefSeq" id="WP_193122103.1">
    <property type="nucleotide sequence ID" value="NZ_JADBGI010000009.1"/>
</dbReference>
<feature type="transmembrane region" description="Helical" evidence="3">
    <location>
        <begin position="178"/>
        <end position="195"/>
    </location>
</feature>
<evidence type="ECO:0000313" key="6">
    <source>
        <dbReference type="Proteomes" id="UP000806528"/>
    </source>
</evidence>
<dbReference type="PANTHER" id="PTHR12715:SF4">
    <property type="entry name" value="EAMA DOMAIN-CONTAINING PROTEIN"/>
    <property type="match status" value="1"/>
</dbReference>
<keyword evidence="3" id="KW-1133">Transmembrane helix</keyword>
<feature type="transmembrane region" description="Helical" evidence="3">
    <location>
        <begin position="153"/>
        <end position="172"/>
    </location>
</feature>
<accession>A0ABR9P6J7</accession>
<sequence>MTEPRPHQRPQPATAPTSTPQRPAAAHAALPALAAAVTVTLWASAFVGIRAAGHDFSPGALALGRLLAGAAVLTAIVAARAVWTRRTLRLPRGRPLAATIAWGVAWFGLYNLVLNQAEQHLDAGTAALLVNTAPALVALFAGLLLGEGFPGRLLIGVALAFGGVALIAAGTSSGLGDTAGVALGLLAALLYAASATGQKRLLDHVDALTLTWLGCLAGAVAALPYAPQLAEQTAAAPPPATLTMIYLGVFPTAIAFLTWGYALTYVTAGRLAASTYLSPPLVIALSWLLLSEAPAPLALAGGLLCLAGVAVATLRRRPHPTTPTPTHPDQDTHTDPARPNN</sequence>
<feature type="region of interest" description="Disordered" evidence="2">
    <location>
        <begin position="1"/>
        <end position="24"/>
    </location>
</feature>
<evidence type="ECO:0000256" key="3">
    <source>
        <dbReference type="SAM" id="Phobius"/>
    </source>
</evidence>
<feature type="region of interest" description="Disordered" evidence="2">
    <location>
        <begin position="316"/>
        <end position="341"/>
    </location>
</feature>
<feature type="transmembrane region" description="Helical" evidence="3">
    <location>
        <begin position="61"/>
        <end position="83"/>
    </location>
</feature>
<dbReference type="EMBL" id="JADBGI010000009">
    <property type="protein sequence ID" value="MBE2999475.1"/>
    <property type="molecule type" value="Genomic_DNA"/>
</dbReference>
<comment type="similarity">
    <text evidence="1">Belongs to the EamA transporter family.</text>
</comment>
<gene>
    <name evidence="5" type="ORF">IDM40_12270</name>
</gene>
<reference evidence="5 6" key="1">
    <citation type="submission" date="2020-09" db="EMBL/GenBank/DDBJ databases">
        <title>Diversity and distribution of actinomycetes associated with coral in the coast of Hainan.</title>
        <authorList>
            <person name="Li F."/>
        </authorList>
    </citation>
    <scope>NUCLEOTIDE SEQUENCE [LARGE SCALE GENOMIC DNA]</scope>
    <source>
        <strain evidence="5 6">HNM0947</strain>
    </source>
</reference>
<feature type="transmembrane region" description="Helical" evidence="3">
    <location>
        <begin position="126"/>
        <end position="146"/>
    </location>
</feature>
<feature type="transmembrane region" description="Helical" evidence="3">
    <location>
        <begin position="245"/>
        <end position="264"/>
    </location>
</feature>
<dbReference type="Proteomes" id="UP000806528">
    <property type="component" value="Unassembled WGS sequence"/>
</dbReference>
<name>A0ABR9P6J7_9ACTN</name>